<keyword evidence="2" id="KW-0808">Transferase</keyword>
<dbReference type="PANTHER" id="PTHR30582:SF2">
    <property type="entry name" value="L,D-TRANSPEPTIDASE YCIB-RELATED"/>
    <property type="match status" value="1"/>
</dbReference>
<dbReference type="Proteomes" id="UP001225356">
    <property type="component" value="Unassembled WGS sequence"/>
</dbReference>
<keyword evidence="3 6" id="KW-0133">Cell shape</keyword>
<evidence type="ECO:0000256" key="7">
    <source>
        <dbReference type="SAM" id="SignalP"/>
    </source>
</evidence>
<evidence type="ECO:0000256" key="6">
    <source>
        <dbReference type="PROSITE-ProRule" id="PRU01373"/>
    </source>
</evidence>
<keyword evidence="4 6" id="KW-0573">Peptidoglycan synthesis</keyword>
<dbReference type="PROSITE" id="PS51257">
    <property type="entry name" value="PROKAR_LIPOPROTEIN"/>
    <property type="match status" value="1"/>
</dbReference>
<sequence length="272" mass="28231">MTARSTWALVCGTVLAVVTLAAACGTDVGPPDAGPPSASPEPVAPVSVSAAHMARLPLATTFAKLPKAPQDSEPFEPADGVVTHPTVPQVVYTRPGGPPVAVLPVTELGSPTWVPVVQTQPGWVRVLLPSRPNRSTGWIHVAGGGLRNAYSAYRVRVDLSAHRLTVFDTTRRLGSWTVAVGAPSTPTPTGRTFLLASRAPARPTYSPLILPLGAHSTSFDTFGGGPGTIALHGWSDETVFGRGISHGCVRVPADALRVLSRVPLGSLVMITA</sequence>
<evidence type="ECO:0000256" key="3">
    <source>
        <dbReference type="ARBA" id="ARBA00022960"/>
    </source>
</evidence>
<dbReference type="Pfam" id="PF03734">
    <property type="entry name" value="YkuD"/>
    <property type="match status" value="1"/>
</dbReference>
<keyword evidence="5 6" id="KW-0961">Cell wall biogenesis/degradation</keyword>
<keyword evidence="7" id="KW-0732">Signal</keyword>
<comment type="caution">
    <text evidence="9">The sequence shown here is derived from an EMBL/GenBank/DDBJ whole genome shotgun (WGS) entry which is preliminary data.</text>
</comment>
<feature type="domain" description="L,D-TPase catalytic" evidence="8">
    <location>
        <begin position="153"/>
        <end position="271"/>
    </location>
</feature>
<feature type="signal peptide" evidence="7">
    <location>
        <begin position="1"/>
        <end position="23"/>
    </location>
</feature>
<protein>
    <submittedName>
        <fullName evidence="9">Lipoprotein-anchoring transpeptidase ErfK/SrfK</fullName>
    </submittedName>
</protein>
<dbReference type="PROSITE" id="PS52029">
    <property type="entry name" value="LD_TPASE"/>
    <property type="match status" value="1"/>
</dbReference>
<organism evidence="9 10">
    <name type="scientific">Streptosporangium lutulentum</name>
    <dbReference type="NCBI Taxonomy" id="1461250"/>
    <lineage>
        <taxon>Bacteria</taxon>
        <taxon>Bacillati</taxon>
        <taxon>Actinomycetota</taxon>
        <taxon>Actinomycetes</taxon>
        <taxon>Streptosporangiales</taxon>
        <taxon>Streptosporangiaceae</taxon>
        <taxon>Streptosporangium</taxon>
    </lineage>
</organism>
<evidence type="ECO:0000256" key="4">
    <source>
        <dbReference type="ARBA" id="ARBA00022984"/>
    </source>
</evidence>
<proteinExistence type="predicted"/>
<dbReference type="RefSeq" id="WP_307566202.1">
    <property type="nucleotide sequence ID" value="NZ_JAUSQU010000001.1"/>
</dbReference>
<keyword evidence="9" id="KW-0449">Lipoprotein</keyword>
<feature type="active site" description="Nucleophile" evidence="6">
    <location>
        <position position="248"/>
    </location>
</feature>
<dbReference type="PANTHER" id="PTHR30582">
    <property type="entry name" value="L,D-TRANSPEPTIDASE"/>
    <property type="match status" value="1"/>
</dbReference>
<comment type="pathway">
    <text evidence="1 6">Cell wall biogenesis; peptidoglycan biosynthesis.</text>
</comment>
<dbReference type="Gene3D" id="2.40.440.10">
    <property type="entry name" value="L,D-transpeptidase catalytic domain-like"/>
    <property type="match status" value="1"/>
</dbReference>
<keyword evidence="10" id="KW-1185">Reference proteome</keyword>
<evidence type="ECO:0000313" key="10">
    <source>
        <dbReference type="Proteomes" id="UP001225356"/>
    </source>
</evidence>
<evidence type="ECO:0000256" key="1">
    <source>
        <dbReference type="ARBA" id="ARBA00004752"/>
    </source>
</evidence>
<feature type="chain" id="PRO_5045684426" evidence="7">
    <location>
        <begin position="24"/>
        <end position="272"/>
    </location>
</feature>
<evidence type="ECO:0000256" key="2">
    <source>
        <dbReference type="ARBA" id="ARBA00022679"/>
    </source>
</evidence>
<dbReference type="InterPro" id="IPR005490">
    <property type="entry name" value="LD_TPept_cat_dom"/>
</dbReference>
<dbReference type="EMBL" id="JAUSQU010000001">
    <property type="protein sequence ID" value="MDP9848721.1"/>
    <property type="molecule type" value="Genomic_DNA"/>
</dbReference>
<gene>
    <name evidence="9" type="ORF">J2853_007932</name>
</gene>
<evidence type="ECO:0000259" key="8">
    <source>
        <dbReference type="PROSITE" id="PS52029"/>
    </source>
</evidence>
<dbReference type="SUPFAM" id="SSF141523">
    <property type="entry name" value="L,D-transpeptidase catalytic domain-like"/>
    <property type="match status" value="1"/>
</dbReference>
<feature type="active site" description="Proton donor/acceptor" evidence="6">
    <location>
        <position position="232"/>
    </location>
</feature>
<dbReference type="InterPro" id="IPR050979">
    <property type="entry name" value="LD-transpeptidase"/>
</dbReference>
<evidence type="ECO:0000256" key="5">
    <source>
        <dbReference type="ARBA" id="ARBA00023316"/>
    </source>
</evidence>
<accession>A0ABT9QQQ1</accession>
<dbReference type="CDD" id="cd16913">
    <property type="entry name" value="YkuD_like"/>
    <property type="match status" value="1"/>
</dbReference>
<reference evidence="9 10" key="1">
    <citation type="submission" date="2023-07" db="EMBL/GenBank/DDBJ databases">
        <title>Sequencing the genomes of 1000 actinobacteria strains.</title>
        <authorList>
            <person name="Klenk H.-P."/>
        </authorList>
    </citation>
    <scope>NUCLEOTIDE SEQUENCE [LARGE SCALE GENOMIC DNA]</scope>
    <source>
        <strain evidence="9 10">DSM 46740</strain>
    </source>
</reference>
<dbReference type="InterPro" id="IPR038063">
    <property type="entry name" value="Transpep_catalytic_dom"/>
</dbReference>
<evidence type="ECO:0000313" key="9">
    <source>
        <dbReference type="EMBL" id="MDP9848721.1"/>
    </source>
</evidence>
<name>A0ABT9QQQ1_9ACTN</name>